<feature type="region of interest" description="Disordered" evidence="8">
    <location>
        <begin position="326"/>
        <end position="358"/>
    </location>
</feature>
<dbReference type="Proteomes" id="UP000271241">
    <property type="component" value="Unassembled WGS sequence"/>
</dbReference>
<keyword evidence="6" id="KW-0862">Zinc</keyword>
<dbReference type="SUPFAM" id="SSF57667">
    <property type="entry name" value="beta-beta-alpha zinc fingers"/>
    <property type="match status" value="1"/>
</dbReference>
<dbReference type="GO" id="GO:0003723">
    <property type="term" value="F:RNA binding"/>
    <property type="evidence" value="ECO:0007669"/>
    <property type="project" value="InterPro"/>
</dbReference>
<dbReference type="GO" id="GO:0000398">
    <property type="term" value="P:mRNA splicing, via spliceosome"/>
    <property type="evidence" value="ECO:0007669"/>
    <property type="project" value="InterPro"/>
</dbReference>
<keyword evidence="5" id="KW-0863">Zinc-finger</keyword>
<dbReference type="PANTHER" id="PTHR12786">
    <property type="entry name" value="SPLICING FACTOR SF3A-RELATED"/>
    <property type="match status" value="1"/>
</dbReference>
<dbReference type="SMART" id="SM00355">
    <property type="entry name" value="ZnF_C2H2"/>
    <property type="match status" value="2"/>
</dbReference>
<dbReference type="OrthoDB" id="2160351at2759"/>
<dbReference type="AlphaFoldDB" id="A0A4V1IXE9"/>
<feature type="compositionally biased region" description="Acidic residues" evidence="8">
    <location>
        <begin position="340"/>
        <end position="358"/>
    </location>
</feature>
<evidence type="ECO:0000256" key="6">
    <source>
        <dbReference type="ARBA" id="ARBA00022833"/>
    </source>
</evidence>
<evidence type="ECO:0000313" key="10">
    <source>
        <dbReference type="EMBL" id="RKP10819.1"/>
    </source>
</evidence>
<feature type="compositionally biased region" description="Basic and acidic residues" evidence="8">
    <location>
        <begin position="326"/>
        <end position="339"/>
    </location>
</feature>
<evidence type="ECO:0000256" key="5">
    <source>
        <dbReference type="ARBA" id="ARBA00022771"/>
    </source>
</evidence>
<dbReference type="GO" id="GO:0005681">
    <property type="term" value="C:spliceosomal complex"/>
    <property type="evidence" value="ECO:0007669"/>
    <property type="project" value="InterPro"/>
</dbReference>
<organism evidence="10 11">
    <name type="scientific">Thamnocephalis sphaerospora</name>
    <dbReference type="NCBI Taxonomy" id="78915"/>
    <lineage>
        <taxon>Eukaryota</taxon>
        <taxon>Fungi</taxon>
        <taxon>Fungi incertae sedis</taxon>
        <taxon>Zoopagomycota</taxon>
        <taxon>Zoopagomycotina</taxon>
        <taxon>Zoopagomycetes</taxon>
        <taxon>Zoopagales</taxon>
        <taxon>Sigmoideomycetaceae</taxon>
        <taxon>Thamnocephalis</taxon>
    </lineage>
</organism>
<dbReference type="InterPro" id="IPR013087">
    <property type="entry name" value="Znf_C2H2_type"/>
</dbReference>
<reference evidence="11" key="1">
    <citation type="journal article" date="2018" name="Nat. Microbiol.">
        <title>Leveraging single-cell genomics to expand the fungal tree of life.</title>
        <authorList>
            <person name="Ahrendt S.R."/>
            <person name="Quandt C.A."/>
            <person name="Ciobanu D."/>
            <person name="Clum A."/>
            <person name="Salamov A."/>
            <person name="Andreopoulos B."/>
            <person name="Cheng J.F."/>
            <person name="Woyke T."/>
            <person name="Pelin A."/>
            <person name="Henrissat B."/>
            <person name="Reynolds N.K."/>
            <person name="Benny G.L."/>
            <person name="Smith M.E."/>
            <person name="James T.Y."/>
            <person name="Grigoriev I.V."/>
        </authorList>
    </citation>
    <scope>NUCLEOTIDE SEQUENCE [LARGE SCALE GENOMIC DNA]</scope>
    <source>
        <strain evidence="11">RSA 1356</strain>
    </source>
</reference>
<evidence type="ECO:0000256" key="4">
    <source>
        <dbReference type="ARBA" id="ARBA00022723"/>
    </source>
</evidence>
<dbReference type="STRING" id="78915.A0A4V1IXE9"/>
<accession>A0A4V1IXE9</accession>
<name>A0A4V1IXE9_9FUNG</name>
<keyword evidence="4" id="KW-0479">Metal-binding</keyword>
<dbReference type="GO" id="GO:0008270">
    <property type="term" value="F:zinc ion binding"/>
    <property type="evidence" value="ECO:0007669"/>
    <property type="project" value="UniProtKB-KW"/>
</dbReference>
<proteinExistence type="inferred from homology"/>
<dbReference type="Pfam" id="PF11931">
    <property type="entry name" value="SF3a60_Prp9_C"/>
    <property type="match status" value="1"/>
</dbReference>
<evidence type="ECO:0000256" key="2">
    <source>
        <dbReference type="ARBA" id="ARBA00008776"/>
    </source>
</evidence>
<evidence type="ECO:0000256" key="1">
    <source>
        <dbReference type="ARBA" id="ARBA00004123"/>
    </source>
</evidence>
<evidence type="ECO:0000256" key="7">
    <source>
        <dbReference type="ARBA" id="ARBA00023242"/>
    </source>
</evidence>
<dbReference type="PANTHER" id="PTHR12786:SF2">
    <property type="entry name" value="SPLICING FACTOR 3A SUBUNIT 3"/>
    <property type="match status" value="1"/>
</dbReference>
<dbReference type="InterPro" id="IPR022755">
    <property type="entry name" value="Znf_C2H2_jaz"/>
</dbReference>
<dbReference type="InterPro" id="IPR000690">
    <property type="entry name" value="Matrin/U1-C_Znf_C2H2"/>
</dbReference>
<keyword evidence="3" id="KW-0597">Phosphoprotein</keyword>
<comment type="similarity">
    <text evidence="2">Belongs to the SF3A3 family.</text>
</comment>
<keyword evidence="11" id="KW-1185">Reference proteome</keyword>
<dbReference type="InterPro" id="IPR031774">
    <property type="entry name" value="SF3A3_dom"/>
</dbReference>
<feature type="domain" description="Matrin-type" evidence="9">
    <location>
        <begin position="389"/>
        <end position="420"/>
    </location>
</feature>
<dbReference type="EMBL" id="KZ992436">
    <property type="protein sequence ID" value="RKP10819.1"/>
    <property type="molecule type" value="Genomic_DNA"/>
</dbReference>
<dbReference type="Pfam" id="PF12108">
    <property type="entry name" value="SF3a60_bindingd"/>
    <property type="match status" value="1"/>
</dbReference>
<dbReference type="InterPro" id="IPR051421">
    <property type="entry name" value="RNA_Proc_DNA_Dmg_Regulator"/>
</dbReference>
<dbReference type="InterPro" id="IPR024598">
    <property type="entry name" value="SF3a60/Prp9_C"/>
</dbReference>
<protein>
    <submittedName>
        <fullName evidence="10">Splicing factor 3a</fullName>
    </submittedName>
</protein>
<dbReference type="PROSITE" id="PS50171">
    <property type="entry name" value="ZF_MATRIN"/>
    <property type="match status" value="1"/>
</dbReference>
<sequence>MESVLEQQRSMHEEIERLEQAIVEEYLSEPKTHKDRLLLDHRVNEYLERMQQRAGALQGLYADSDGTRAAEIAAVSGPDEFAEFYQRLRGVKDYHRRNPNMEVEVMEMEFRNRDRDADLQALDRKFSGEESSGRFLDLHALHDQFLNLKDVKRVNYLTYLEQVERLELVPRTSKGAAYRSYLESLRKYFEDFFQRTQPLLDLEELRQSALAEFEKHWAEGTFPGWDAQPEADNDEQNSLFCLACKRQYSKQTVFDGHLTSRKHIKASEALMKQETAITVNQTAEMRQRVRDQTEQKRREIAVEEAVVRKYAEVLAEQREATRANVERKQALTEHERQQEEAEAAAEGDNDEEDEEDEERIYNPLNLPLGWDGKPIPYWLYKLHGLGVEYSCEICGNFVYMGRKAFERHFQEWRHAHGMRCLGIPNTKHFQEITSIEDAYALWDRLKKEKKSEKQRSDAVEEYEDQQGNVFNKKTYDDLRRQGLL</sequence>
<evidence type="ECO:0000313" key="11">
    <source>
        <dbReference type="Proteomes" id="UP000271241"/>
    </source>
</evidence>
<dbReference type="Pfam" id="PF16837">
    <property type="entry name" value="SF3A3"/>
    <property type="match status" value="1"/>
</dbReference>
<evidence type="ECO:0000259" key="9">
    <source>
        <dbReference type="PROSITE" id="PS50171"/>
    </source>
</evidence>
<gene>
    <name evidence="10" type="ORF">THASP1DRAFT_34015</name>
</gene>
<evidence type="ECO:0000256" key="8">
    <source>
        <dbReference type="SAM" id="MobiDB-lite"/>
    </source>
</evidence>
<keyword evidence="7" id="KW-0539">Nucleus</keyword>
<evidence type="ECO:0000256" key="3">
    <source>
        <dbReference type="ARBA" id="ARBA00022553"/>
    </source>
</evidence>
<dbReference type="Pfam" id="PF12171">
    <property type="entry name" value="zf-C2H2_jaz"/>
    <property type="match status" value="1"/>
</dbReference>
<comment type="subcellular location">
    <subcellularLocation>
        <location evidence="1">Nucleus</location>
    </subcellularLocation>
</comment>
<dbReference type="InterPro" id="IPR021966">
    <property type="entry name" value="SF3a60_bindingd"/>
</dbReference>
<dbReference type="InterPro" id="IPR036236">
    <property type="entry name" value="Znf_C2H2_sf"/>
</dbReference>